<sequence length="76" mass="8702">MSARTPRHRGPKSVRTRRTEREVVLVLIAVPLLIRFAVHTDNVLLVTFSTIGALIGTWISGKWKVRRRSQGRRVVE</sequence>
<feature type="transmembrane region" description="Helical" evidence="1">
    <location>
        <begin position="44"/>
        <end position="63"/>
    </location>
</feature>
<evidence type="ECO:0000313" key="3">
    <source>
        <dbReference type="Proteomes" id="UP000295163"/>
    </source>
</evidence>
<dbReference type="Proteomes" id="UP000295163">
    <property type="component" value="Unassembled WGS sequence"/>
</dbReference>
<dbReference type="GeneID" id="64349083"/>
<feature type="transmembrane region" description="Helical" evidence="1">
    <location>
        <begin position="21"/>
        <end position="38"/>
    </location>
</feature>
<keyword evidence="1" id="KW-0812">Transmembrane</keyword>
<evidence type="ECO:0000313" key="2">
    <source>
        <dbReference type="EMBL" id="TDL38569.1"/>
    </source>
</evidence>
<evidence type="ECO:0000256" key="1">
    <source>
        <dbReference type="SAM" id="Phobius"/>
    </source>
</evidence>
<keyword evidence="1" id="KW-0472">Membrane</keyword>
<accession>A0A4R5Y2A6</accession>
<dbReference type="EMBL" id="SMZT01000010">
    <property type="protein sequence ID" value="TDL38569.1"/>
    <property type="molecule type" value="Genomic_DNA"/>
</dbReference>
<keyword evidence="1" id="KW-1133">Transmembrane helix</keyword>
<gene>
    <name evidence="2" type="ORF">E2R59_16815</name>
</gene>
<dbReference type="RefSeq" id="WP_133411532.1">
    <property type="nucleotide sequence ID" value="NZ_SMZT01000010.1"/>
</dbReference>
<comment type="caution">
    <text evidence="2">The sequence shown here is derived from an EMBL/GenBank/DDBJ whole genome shotgun (WGS) entry which is preliminary data.</text>
</comment>
<reference evidence="2 3" key="1">
    <citation type="submission" date="2019-03" db="EMBL/GenBank/DDBJ databases">
        <title>Genome Sequencing and Assembly of Various Microbes Isolated from Partially Reclaimed Soil and Acid Mine Drainage (AMD) Site.</title>
        <authorList>
            <person name="Steinbock B."/>
            <person name="Bechtold R."/>
            <person name="Sevigny J.L."/>
            <person name="Thomas D."/>
            <person name="Cuthill L.R."/>
            <person name="Aveiro Johannsen E.J."/>
            <person name="Thomas K."/>
            <person name="Ghosh A."/>
        </authorList>
    </citation>
    <scope>NUCLEOTIDE SEQUENCE [LARGE SCALE GENOMIC DNA]</scope>
    <source>
        <strain evidence="2 3">S-A3</strain>
    </source>
</reference>
<organism evidence="2 3">
    <name type="scientific">Kocuria rosea</name>
    <name type="common">Deinococcus erythromyxa</name>
    <name type="synonym">Micrococcus rubens</name>
    <dbReference type="NCBI Taxonomy" id="1275"/>
    <lineage>
        <taxon>Bacteria</taxon>
        <taxon>Bacillati</taxon>
        <taxon>Actinomycetota</taxon>
        <taxon>Actinomycetes</taxon>
        <taxon>Micrococcales</taxon>
        <taxon>Micrococcaceae</taxon>
        <taxon>Kocuria</taxon>
    </lineage>
</organism>
<proteinExistence type="predicted"/>
<protein>
    <submittedName>
        <fullName evidence="2">Uncharacterized protein</fullName>
    </submittedName>
</protein>
<name>A0A4R5Y2A6_KOCRO</name>
<dbReference type="AlphaFoldDB" id="A0A4R5Y2A6"/>